<dbReference type="EnsemblPlants" id="OPUNC02G06930.1">
    <property type="protein sequence ID" value="OPUNC02G06930.1"/>
    <property type="gene ID" value="OPUNC02G06930"/>
</dbReference>
<reference evidence="2" key="2">
    <citation type="submission" date="2018-05" db="EMBL/GenBank/DDBJ databases">
        <title>OpunRS2 (Oryza punctata Reference Sequence Version 2).</title>
        <authorList>
            <person name="Zhang J."/>
            <person name="Kudrna D."/>
            <person name="Lee S."/>
            <person name="Talag J."/>
            <person name="Welchert J."/>
            <person name="Wing R.A."/>
        </authorList>
    </citation>
    <scope>NUCLEOTIDE SEQUENCE [LARGE SCALE GENOMIC DNA]</scope>
</reference>
<feature type="region of interest" description="Disordered" evidence="1">
    <location>
        <begin position="1"/>
        <end position="92"/>
    </location>
</feature>
<evidence type="ECO:0000256" key="1">
    <source>
        <dbReference type="SAM" id="MobiDB-lite"/>
    </source>
</evidence>
<dbReference type="Proteomes" id="UP000026962">
    <property type="component" value="Chromosome 2"/>
</dbReference>
<dbReference type="HOGENOM" id="CLU_1368143_0_0_1"/>
<sequence length="200" mass="21574">MMRGKQENSDATTARRMEIGTGRRRGDGSRGRWVTRLDGLGRSPWSALHRRHANSTAASSSAPSTSSMPRSTSPDLREVRTAAGDTTREKEVAEALPSWPHLSSSQWRAEREGVVDWSLSQLFHPHKPRASAAAAAAVAVVVVVVFDLDRARVKEEEEEEGGFEGVLGFRVEVAGVGEGGEVEVSSFSVAVGGRSRMLCC</sequence>
<evidence type="ECO:0000313" key="2">
    <source>
        <dbReference type="EnsemblPlants" id="OPUNC02G06930.1"/>
    </source>
</evidence>
<feature type="compositionally biased region" description="Low complexity" evidence="1">
    <location>
        <begin position="55"/>
        <end position="74"/>
    </location>
</feature>
<keyword evidence="3" id="KW-1185">Reference proteome</keyword>
<dbReference type="AlphaFoldDB" id="A0A0E0JX03"/>
<evidence type="ECO:0000313" key="3">
    <source>
        <dbReference type="Proteomes" id="UP000026962"/>
    </source>
</evidence>
<organism evidence="2">
    <name type="scientific">Oryza punctata</name>
    <name type="common">Red rice</name>
    <dbReference type="NCBI Taxonomy" id="4537"/>
    <lineage>
        <taxon>Eukaryota</taxon>
        <taxon>Viridiplantae</taxon>
        <taxon>Streptophyta</taxon>
        <taxon>Embryophyta</taxon>
        <taxon>Tracheophyta</taxon>
        <taxon>Spermatophyta</taxon>
        <taxon>Magnoliopsida</taxon>
        <taxon>Liliopsida</taxon>
        <taxon>Poales</taxon>
        <taxon>Poaceae</taxon>
        <taxon>BOP clade</taxon>
        <taxon>Oryzoideae</taxon>
        <taxon>Oryzeae</taxon>
        <taxon>Oryzinae</taxon>
        <taxon>Oryza</taxon>
    </lineage>
</organism>
<feature type="compositionally biased region" description="Basic and acidic residues" evidence="1">
    <location>
        <begin position="1"/>
        <end position="18"/>
    </location>
</feature>
<proteinExistence type="predicted"/>
<feature type="compositionally biased region" description="Basic and acidic residues" evidence="1">
    <location>
        <begin position="75"/>
        <end position="92"/>
    </location>
</feature>
<name>A0A0E0JX03_ORYPU</name>
<protein>
    <submittedName>
        <fullName evidence="2">Uncharacterized protein</fullName>
    </submittedName>
</protein>
<reference evidence="2" key="1">
    <citation type="submission" date="2015-04" db="UniProtKB">
        <authorList>
            <consortium name="EnsemblPlants"/>
        </authorList>
    </citation>
    <scope>IDENTIFICATION</scope>
</reference>
<dbReference type="Gramene" id="OPUNC02G06930.1">
    <property type="protein sequence ID" value="OPUNC02G06930.1"/>
    <property type="gene ID" value="OPUNC02G06930"/>
</dbReference>
<accession>A0A0E0JX03</accession>